<evidence type="ECO:0000313" key="3">
    <source>
        <dbReference type="Proteomes" id="UP001628192"/>
    </source>
</evidence>
<proteinExistence type="predicted"/>
<accession>A0ABQ0EAP5</accession>
<dbReference type="Proteomes" id="UP001628192">
    <property type="component" value="Unassembled WGS sequence"/>
</dbReference>
<protein>
    <recommendedName>
        <fullName evidence="4">Lipoprotein</fullName>
    </recommendedName>
</protein>
<gene>
    <name evidence="2" type="ORF">Defa_22800</name>
</gene>
<evidence type="ECO:0008006" key="4">
    <source>
        <dbReference type="Google" id="ProtNLM"/>
    </source>
</evidence>
<feature type="chain" id="PRO_5046376524" description="Lipoprotein" evidence="1">
    <location>
        <begin position="26"/>
        <end position="267"/>
    </location>
</feature>
<feature type="signal peptide" evidence="1">
    <location>
        <begin position="1"/>
        <end position="25"/>
    </location>
</feature>
<reference evidence="2 3" key="1">
    <citation type="journal article" date="2025" name="Int. J. Syst. Evol. Microbiol.">
        <title>Desulfovibrio falkowii sp. nov., Porphyromonas miyakawae sp. nov., Mediterraneibacter flintii sp. nov. and Owariibacterium komagatae gen. nov., sp. nov., isolated from human faeces.</title>
        <authorList>
            <person name="Hamaguchi T."/>
            <person name="Ohara M."/>
            <person name="Hisatomi A."/>
            <person name="Sekiguchi K."/>
            <person name="Takeda J.I."/>
            <person name="Ueyama J."/>
            <person name="Ito M."/>
            <person name="Nishiwaki H."/>
            <person name="Ogi T."/>
            <person name="Hirayama M."/>
            <person name="Ohkuma M."/>
            <person name="Sakamoto M."/>
            <person name="Ohno K."/>
        </authorList>
    </citation>
    <scope>NUCLEOTIDE SEQUENCE [LARGE SCALE GENOMIC DNA]</scope>
    <source>
        <strain evidence="2 3">13CB8C</strain>
    </source>
</reference>
<keyword evidence="1" id="KW-0732">Signal</keyword>
<dbReference type="EMBL" id="BAAFSG010000001">
    <property type="protein sequence ID" value="GAB1254793.1"/>
    <property type="molecule type" value="Genomic_DNA"/>
</dbReference>
<organism evidence="2 3">
    <name type="scientific">Desulfovibrio falkowii</name>
    <dbReference type="NCBI Taxonomy" id="3136602"/>
    <lineage>
        <taxon>Bacteria</taxon>
        <taxon>Pseudomonadati</taxon>
        <taxon>Thermodesulfobacteriota</taxon>
        <taxon>Desulfovibrionia</taxon>
        <taxon>Desulfovibrionales</taxon>
        <taxon>Desulfovibrionaceae</taxon>
        <taxon>Desulfovibrio</taxon>
    </lineage>
</organism>
<comment type="caution">
    <text evidence="2">The sequence shown here is derived from an EMBL/GenBank/DDBJ whole genome shotgun (WGS) entry which is preliminary data.</text>
</comment>
<sequence length="267" mass="28098">MNSNHAKKKKIILQLALCFSCILPAAAIGADQKQQATQTIKSYLAPGISLGDVQTAPMCGTLAAKTEGGALFWIVSGNGKSMPFAVNGAAKAMVPNIFLAPPTVSASAVEKAFAGKPLEKPANHLHILWALFPKRIDEAAKAQGLPPLQAEGYYGRKLVCKSGQKAMVEMREVCGAVVEVQAIADCVKGSKDNDLTTALALRVVTAVLSPDVPAEDRTKALGIAIEKAGKKPGEYVDFALGKVAYKLIALKSDKKGEFRIGLEAVAQ</sequence>
<evidence type="ECO:0000256" key="1">
    <source>
        <dbReference type="SAM" id="SignalP"/>
    </source>
</evidence>
<evidence type="ECO:0000313" key="2">
    <source>
        <dbReference type="EMBL" id="GAB1254793.1"/>
    </source>
</evidence>
<keyword evidence="3" id="KW-1185">Reference proteome</keyword>
<dbReference type="RefSeq" id="WP_407844966.1">
    <property type="nucleotide sequence ID" value="NZ_BAAFSG010000001.1"/>
</dbReference>
<name>A0ABQ0EAP5_9BACT</name>